<proteinExistence type="inferred from homology"/>
<name>A0A8C7DCK2_ONCKI</name>
<dbReference type="InterPro" id="IPR053821">
    <property type="entry name" value="Sde2_Ubi"/>
</dbReference>
<keyword evidence="10" id="KW-0694">RNA-binding</keyword>
<dbReference type="Pfam" id="PF22781">
    <property type="entry name" value="Sde2_N_Ubi_vert"/>
    <property type="match status" value="1"/>
</dbReference>
<comment type="subcellular location">
    <subcellularLocation>
        <location evidence="2">Cytoplasm</location>
    </subcellularLocation>
    <subcellularLocation>
        <location evidence="1">Nucleus</location>
    </subcellularLocation>
</comment>
<evidence type="ECO:0000259" key="24">
    <source>
        <dbReference type="Pfam" id="PF22782"/>
    </source>
</evidence>
<evidence type="ECO:0000256" key="1">
    <source>
        <dbReference type="ARBA" id="ARBA00004123"/>
    </source>
</evidence>
<dbReference type="GO" id="GO:0006397">
    <property type="term" value="P:mRNA processing"/>
    <property type="evidence" value="ECO:0007669"/>
    <property type="project" value="UniProtKB-KW"/>
</dbReference>
<evidence type="ECO:0000256" key="6">
    <source>
        <dbReference type="ARBA" id="ARBA00022618"/>
    </source>
</evidence>
<evidence type="ECO:0000256" key="3">
    <source>
        <dbReference type="ARBA" id="ARBA00008726"/>
    </source>
</evidence>
<organism evidence="25 26">
    <name type="scientific">Oncorhynchus kisutch</name>
    <name type="common">Coho salmon</name>
    <name type="synonym">Salmo kisutch</name>
    <dbReference type="NCBI Taxonomy" id="8019"/>
    <lineage>
        <taxon>Eukaryota</taxon>
        <taxon>Metazoa</taxon>
        <taxon>Chordata</taxon>
        <taxon>Craniata</taxon>
        <taxon>Vertebrata</taxon>
        <taxon>Euteleostomi</taxon>
        <taxon>Actinopterygii</taxon>
        <taxon>Neopterygii</taxon>
        <taxon>Teleostei</taxon>
        <taxon>Protacanthopterygii</taxon>
        <taxon>Salmoniformes</taxon>
        <taxon>Salmonidae</taxon>
        <taxon>Salmoninae</taxon>
        <taxon>Oncorhynchus</taxon>
    </lineage>
</organism>
<keyword evidence="15" id="KW-0131">Cell cycle</keyword>
<evidence type="ECO:0000256" key="10">
    <source>
        <dbReference type="ARBA" id="ARBA00022884"/>
    </source>
</evidence>
<evidence type="ECO:0000256" key="11">
    <source>
        <dbReference type="ARBA" id="ARBA00023054"/>
    </source>
</evidence>
<keyword evidence="13" id="KW-0508">mRNA splicing</keyword>
<keyword evidence="5" id="KW-0690">Ribosome biogenesis</keyword>
<feature type="compositionally biased region" description="Basic residues" evidence="21">
    <location>
        <begin position="184"/>
        <end position="201"/>
    </location>
</feature>
<dbReference type="GO" id="GO:0003677">
    <property type="term" value="F:DNA binding"/>
    <property type="evidence" value="ECO:0007669"/>
    <property type="project" value="UniProtKB-KW"/>
</dbReference>
<evidence type="ECO:0000256" key="12">
    <source>
        <dbReference type="ARBA" id="ARBA00023125"/>
    </source>
</evidence>
<evidence type="ECO:0000259" key="22">
    <source>
        <dbReference type="Pfam" id="PF13297"/>
    </source>
</evidence>
<feature type="compositionally biased region" description="Acidic residues" evidence="21">
    <location>
        <begin position="210"/>
        <end position="222"/>
    </location>
</feature>
<feature type="domain" description="Splicing regulator SDE2 ubiquitin" evidence="23">
    <location>
        <begin position="20"/>
        <end position="69"/>
    </location>
</feature>
<gene>
    <name evidence="25" type="primary">LOC109890814</name>
</gene>
<comment type="similarity">
    <text evidence="3">Belongs to the SDE2 family.</text>
</comment>
<evidence type="ECO:0000256" key="2">
    <source>
        <dbReference type="ARBA" id="ARBA00004496"/>
    </source>
</evidence>
<evidence type="ECO:0000256" key="18">
    <source>
        <dbReference type="ARBA" id="ARBA00045767"/>
    </source>
</evidence>
<keyword evidence="9" id="KW-0498">Mitosis</keyword>
<evidence type="ECO:0000256" key="16">
    <source>
        <dbReference type="ARBA" id="ARBA00034556"/>
    </source>
</evidence>
<keyword evidence="14" id="KW-0539">Nucleus</keyword>
<dbReference type="PANTHER" id="PTHR12786:SF1">
    <property type="entry name" value="SPLICING REGULATOR SDE2"/>
    <property type="match status" value="1"/>
</dbReference>
<dbReference type="Ensembl" id="ENSOKIT00005020691.1">
    <property type="protein sequence ID" value="ENSOKIP00005019411.1"/>
    <property type="gene ID" value="ENSOKIG00005008574.1"/>
</dbReference>
<feature type="region of interest" description="Disordered" evidence="21">
    <location>
        <begin position="172"/>
        <end position="318"/>
    </location>
</feature>
<dbReference type="InterPro" id="IPR053822">
    <property type="entry name" value="SDE2-like_dom"/>
</dbReference>
<evidence type="ECO:0000256" key="7">
    <source>
        <dbReference type="ARBA" id="ARBA00022664"/>
    </source>
</evidence>
<feature type="compositionally biased region" description="Low complexity" evidence="21">
    <location>
        <begin position="245"/>
        <end position="284"/>
    </location>
</feature>
<comment type="function">
    <text evidence="17">Plays a role in ribosome biogenesis by enabling SNORD3- and SNORD118-dependent cleavage of the 47S rRNA precursor. Binds ncRNA (non-coding RNA) including the snoRNAs SNORD3 and SNORD118.</text>
</comment>
<dbReference type="GO" id="GO:0005634">
    <property type="term" value="C:nucleus"/>
    <property type="evidence" value="ECO:0007669"/>
    <property type="project" value="UniProtKB-SubCell"/>
</dbReference>
<evidence type="ECO:0000256" key="14">
    <source>
        <dbReference type="ARBA" id="ARBA00023242"/>
    </source>
</evidence>
<evidence type="ECO:0000256" key="15">
    <source>
        <dbReference type="ARBA" id="ARBA00023306"/>
    </source>
</evidence>
<dbReference type="AlphaFoldDB" id="A0A8C7DCK2"/>
<feature type="domain" description="SDE2-like" evidence="24">
    <location>
        <begin position="70"/>
        <end position="165"/>
    </location>
</feature>
<evidence type="ECO:0000313" key="26">
    <source>
        <dbReference type="Proteomes" id="UP000694557"/>
    </source>
</evidence>
<dbReference type="GO" id="GO:0042254">
    <property type="term" value="P:ribosome biogenesis"/>
    <property type="evidence" value="ECO:0007669"/>
    <property type="project" value="UniProtKB-KW"/>
</dbReference>
<evidence type="ECO:0000256" key="20">
    <source>
        <dbReference type="SAM" id="Coils"/>
    </source>
</evidence>
<dbReference type="InterPro" id="IPR025086">
    <property type="entry name" value="SDE2/SF3A3_SAP"/>
</dbReference>
<evidence type="ECO:0000256" key="19">
    <source>
        <dbReference type="ARBA" id="ARBA00045882"/>
    </source>
</evidence>
<dbReference type="Pfam" id="PF22782">
    <property type="entry name" value="SDE2"/>
    <property type="match status" value="1"/>
</dbReference>
<evidence type="ECO:0000259" key="23">
    <source>
        <dbReference type="Pfam" id="PF22781"/>
    </source>
</evidence>
<dbReference type="GO" id="GO:0008380">
    <property type="term" value="P:RNA splicing"/>
    <property type="evidence" value="ECO:0007669"/>
    <property type="project" value="UniProtKB-KW"/>
</dbReference>
<accession>A0A8C7DCK2</accession>
<feature type="domain" description="SDE2/SF3A3 SAP" evidence="22">
    <location>
        <begin position="326"/>
        <end position="396"/>
    </location>
</feature>
<feature type="compositionally biased region" description="Low complexity" evidence="21">
    <location>
        <begin position="223"/>
        <end position="236"/>
    </location>
</feature>
<evidence type="ECO:0000256" key="8">
    <source>
        <dbReference type="ARBA" id="ARBA00022705"/>
    </source>
</evidence>
<evidence type="ECO:0000313" key="25">
    <source>
        <dbReference type="Ensembl" id="ENSOKIP00005019391.1"/>
    </source>
</evidence>
<dbReference type="GO" id="GO:0003723">
    <property type="term" value="F:RNA binding"/>
    <property type="evidence" value="ECO:0007669"/>
    <property type="project" value="UniProtKB-KW"/>
</dbReference>
<dbReference type="GO" id="GO:0006260">
    <property type="term" value="P:DNA replication"/>
    <property type="evidence" value="ECO:0007669"/>
    <property type="project" value="UniProtKB-KW"/>
</dbReference>
<keyword evidence="12" id="KW-0238">DNA-binding</keyword>
<reference evidence="25" key="1">
    <citation type="submission" date="2025-05" db="UniProtKB">
        <authorList>
            <consortium name="Ensembl"/>
        </authorList>
    </citation>
    <scope>IDENTIFICATION</scope>
</reference>
<comment type="function">
    <text evidence="18">Inhibits translesion DNA synthesis by preventing monoubiquitination of PCNA, this is necessary to counteract damage due to ultraviolet light-induced replication stress. SDE2 is cleaved following PCNA binding, and its complete degradation is necessary to allow S-phase progression following DNA damage.</text>
</comment>
<evidence type="ECO:0000256" key="17">
    <source>
        <dbReference type="ARBA" id="ARBA00045469"/>
    </source>
</evidence>
<keyword evidence="8" id="KW-0235">DNA replication</keyword>
<evidence type="ECO:0000256" key="5">
    <source>
        <dbReference type="ARBA" id="ARBA00022517"/>
    </source>
</evidence>
<dbReference type="PANTHER" id="PTHR12786">
    <property type="entry name" value="SPLICING FACTOR SF3A-RELATED"/>
    <property type="match status" value="1"/>
</dbReference>
<dbReference type="Ensembl" id="ENSOKIT00005020670.1">
    <property type="protein sequence ID" value="ENSOKIP00005019391.1"/>
    <property type="gene ID" value="ENSOKIG00005008574.1"/>
</dbReference>
<evidence type="ECO:0000256" key="13">
    <source>
        <dbReference type="ARBA" id="ARBA00023187"/>
    </source>
</evidence>
<dbReference type="InterPro" id="IPR051421">
    <property type="entry name" value="RNA_Proc_DNA_Dmg_Regulator"/>
</dbReference>
<keyword evidence="4" id="KW-0963">Cytoplasm</keyword>
<dbReference type="Pfam" id="PF13297">
    <property type="entry name" value="SDE2_2C"/>
    <property type="match status" value="1"/>
</dbReference>
<protein>
    <recommendedName>
        <fullName evidence="16">Replication stress response regulator SDE2</fullName>
    </recommendedName>
</protein>
<keyword evidence="6" id="KW-0132">Cell division</keyword>
<feature type="coiled-coil region" evidence="20">
    <location>
        <begin position="110"/>
        <end position="137"/>
    </location>
</feature>
<evidence type="ECO:0000256" key="4">
    <source>
        <dbReference type="ARBA" id="ARBA00022490"/>
    </source>
</evidence>
<keyword evidence="7" id="KW-0507">mRNA processing</keyword>
<dbReference type="GO" id="GO:0051301">
    <property type="term" value="P:cell division"/>
    <property type="evidence" value="ECO:0007669"/>
    <property type="project" value="UniProtKB-KW"/>
</dbReference>
<comment type="function">
    <text evidence="19">Plays a role in pre-mRNA splicing by facilitating excision of relatively short introns featuring weak 3'-splice sites (ss) and high GC content. May recruit CACTIN to the spliceosome.</text>
</comment>
<sequence>MELFFSGPLLHFCSASFPTGASVRDLVDIFTKEKGIPSSDLYVKNNGRLSELDEKLQAGAVYRLEPRLCGGKGGFGSMLRALGAQIEKTTNREACRDLSGRRLRDVNHEKEMAEWLKKQADREAEKEQRRLERLQRKLAEPKHHFTDPEYEKQCHDLSERLEDSVLKGMQASSSGLVKVDEAPKRKKPPPNKGQGKSKKKCFWTGVGGLDDLDSSEDDDDASDSGNSPSTSASGSGVPDCPVTGATSAHTSASQSTAEQTATPEAPRESSNSISGPSSPESPAEVQTQSQAEAVAFATSGSGEQKDVVPTEETFPKTDNLSVAQSSVNQTACEDGPLDLQAVHSDKELETLGLDRLKAELIARGMKCGGTLSERAARLFSTVGLSAEDIDPALLAKPSKGKKQ</sequence>
<dbReference type="GeneTree" id="ENSGT00530000063402"/>
<keyword evidence="11 20" id="KW-0175">Coiled coil</keyword>
<keyword evidence="26" id="KW-1185">Reference proteome</keyword>
<evidence type="ECO:0000256" key="21">
    <source>
        <dbReference type="SAM" id="MobiDB-lite"/>
    </source>
</evidence>
<dbReference type="Proteomes" id="UP000694557">
    <property type="component" value="Unassembled WGS sequence"/>
</dbReference>
<evidence type="ECO:0000256" key="9">
    <source>
        <dbReference type="ARBA" id="ARBA00022776"/>
    </source>
</evidence>
<dbReference type="GO" id="GO:0005737">
    <property type="term" value="C:cytoplasm"/>
    <property type="evidence" value="ECO:0007669"/>
    <property type="project" value="UniProtKB-SubCell"/>
</dbReference>